<name>A0A328C660_9DELT</name>
<accession>A0A328C660</accession>
<dbReference type="PANTHER" id="PTHR35869">
    <property type="entry name" value="OUTER-MEMBRANE LIPOPROTEIN CARRIER PROTEIN"/>
    <property type="match status" value="1"/>
</dbReference>
<proteinExistence type="predicted"/>
<dbReference type="Gene3D" id="2.50.20.10">
    <property type="entry name" value="Lipoprotein localisation LolA/LolB/LppX"/>
    <property type="match status" value="1"/>
</dbReference>
<dbReference type="SUPFAM" id="SSF89392">
    <property type="entry name" value="Prokaryotic lipoproteins and lipoprotein localization factors"/>
    <property type="match status" value="1"/>
</dbReference>
<keyword evidence="1" id="KW-0732">Signal</keyword>
<dbReference type="AlphaFoldDB" id="A0A328C660"/>
<feature type="chain" id="PRO_5016360813" description="Outer membrane lipoprotein carrier protein LolA" evidence="1">
    <location>
        <begin position="35"/>
        <end position="249"/>
    </location>
</feature>
<dbReference type="Proteomes" id="UP000249169">
    <property type="component" value="Unassembled WGS sequence"/>
</dbReference>
<keyword evidence="3" id="KW-1185">Reference proteome</keyword>
<sequence length="249" mass="28206">MVSRRTKVTSIRRALAMLALGGVAVLGAPMESQAQDPAATAEAQAPANMSAEDVARRVQRFYQETGDFQAAFAQTYTDIAAGESKRSRGRVYFKKPGKMRWDYYSATDATRRERVLVSDGAAFWIYEFEFQQVFKQCLADSQLPTSLRFLMGQGDLLEEFTAELSERSTAQAPELKLTPREPTPHYRELRFRVDPQTFQVTRTTVYDPYGNTNEIVFQNTRVNRNLPDSGFEFEAPQGARLLNAQQECE</sequence>
<protein>
    <recommendedName>
        <fullName evidence="4">Outer membrane lipoprotein carrier protein LolA</fullName>
    </recommendedName>
</protein>
<comment type="caution">
    <text evidence="2">The sequence shown here is derived from an EMBL/GenBank/DDBJ whole genome shotgun (WGS) entry which is preliminary data.</text>
</comment>
<dbReference type="InterPro" id="IPR029046">
    <property type="entry name" value="LolA/LolB/LppX"/>
</dbReference>
<feature type="signal peptide" evidence="1">
    <location>
        <begin position="1"/>
        <end position="34"/>
    </location>
</feature>
<evidence type="ECO:0000313" key="3">
    <source>
        <dbReference type="Proteomes" id="UP000249169"/>
    </source>
</evidence>
<evidence type="ECO:0000256" key="1">
    <source>
        <dbReference type="SAM" id="SignalP"/>
    </source>
</evidence>
<dbReference type="Pfam" id="PF03548">
    <property type="entry name" value="LolA"/>
    <property type="match status" value="1"/>
</dbReference>
<dbReference type="InterPro" id="IPR004564">
    <property type="entry name" value="OM_lipoprot_carrier_LolA-like"/>
</dbReference>
<reference evidence="2 3" key="1">
    <citation type="submission" date="2018-05" db="EMBL/GenBank/DDBJ databases">
        <title>Lujinxingia marina gen. nov. sp. nov., a new facultative anaerobic member of the class Deltaproteobacteria, and proposal of Lujinxingaceae fam. nov.</title>
        <authorList>
            <person name="Li C.-M."/>
        </authorList>
    </citation>
    <scope>NUCLEOTIDE SEQUENCE [LARGE SCALE GENOMIC DNA]</scope>
    <source>
        <strain evidence="2 3">B210</strain>
    </source>
</reference>
<dbReference type="CDD" id="cd16325">
    <property type="entry name" value="LolA"/>
    <property type="match status" value="1"/>
</dbReference>
<organism evidence="2 3">
    <name type="scientific">Lujinxingia litoralis</name>
    <dbReference type="NCBI Taxonomy" id="2211119"/>
    <lineage>
        <taxon>Bacteria</taxon>
        <taxon>Deltaproteobacteria</taxon>
        <taxon>Bradymonadales</taxon>
        <taxon>Lujinxingiaceae</taxon>
        <taxon>Lujinxingia</taxon>
    </lineage>
</organism>
<dbReference type="OrthoDB" id="9785727at2"/>
<evidence type="ECO:0008006" key="4">
    <source>
        <dbReference type="Google" id="ProtNLM"/>
    </source>
</evidence>
<gene>
    <name evidence="2" type="ORF">DL240_12205</name>
</gene>
<dbReference type="RefSeq" id="WP_111730178.1">
    <property type="nucleotide sequence ID" value="NZ_QHKO01000005.1"/>
</dbReference>
<dbReference type="PANTHER" id="PTHR35869:SF1">
    <property type="entry name" value="OUTER-MEMBRANE LIPOPROTEIN CARRIER PROTEIN"/>
    <property type="match status" value="1"/>
</dbReference>
<dbReference type="EMBL" id="QHKO01000005">
    <property type="protein sequence ID" value="RAL21613.1"/>
    <property type="molecule type" value="Genomic_DNA"/>
</dbReference>
<evidence type="ECO:0000313" key="2">
    <source>
        <dbReference type="EMBL" id="RAL21613.1"/>
    </source>
</evidence>